<feature type="compositionally biased region" description="Basic residues" evidence="1">
    <location>
        <begin position="295"/>
        <end position="304"/>
    </location>
</feature>
<evidence type="ECO:0000256" key="1">
    <source>
        <dbReference type="SAM" id="MobiDB-lite"/>
    </source>
</evidence>
<keyword evidence="3" id="KW-1185">Reference proteome</keyword>
<dbReference type="PANTHER" id="PTHR38936:SF1">
    <property type="entry name" value="DUF641 DOMAIN-CONTAINING PROTEIN"/>
    <property type="match status" value="1"/>
</dbReference>
<organism evidence="2 3">
    <name type="scientific">Dovyalis caffra</name>
    <dbReference type="NCBI Taxonomy" id="77055"/>
    <lineage>
        <taxon>Eukaryota</taxon>
        <taxon>Viridiplantae</taxon>
        <taxon>Streptophyta</taxon>
        <taxon>Embryophyta</taxon>
        <taxon>Tracheophyta</taxon>
        <taxon>Spermatophyta</taxon>
        <taxon>Magnoliopsida</taxon>
        <taxon>eudicotyledons</taxon>
        <taxon>Gunneridae</taxon>
        <taxon>Pentapetalae</taxon>
        <taxon>rosids</taxon>
        <taxon>fabids</taxon>
        <taxon>Malpighiales</taxon>
        <taxon>Salicaceae</taxon>
        <taxon>Flacourtieae</taxon>
        <taxon>Dovyalis</taxon>
    </lineage>
</organism>
<proteinExistence type="predicted"/>
<sequence>MRRRKRLISSILSACAQGKDTLHVVSMYATMSSKVACHVNSSTKVSNHGGIGIDSKATCVENFNNSDLAESTAPNVFGVQLEPNNSNPSLQPESSKQPANSTLEGVEPNFQMQANSAKSHSKKIAKQTPANVRRSERLHSSAVVTHNQDVERVIDEITLTGSEEEDNPVDAKLLEPTSMGNLEEKVDYILKMLEAQQKTTDVTFKATKNSFDGGCSGGGDFTYKSLYIDSQKKVEALMEENYQLNLKFQNALGKIEAYEKGNPMVFDVLEKFNEILVSGLPKTSAPEASLEHRTSAKRKKLDKL</sequence>
<name>A0AAV1S5J7_9ROSI</name>
<feature type="compositionally biased region" description="Polar residues" evidence="1">
    <location>
        <begin position="82"/>
        <end position="103"/>
    </location>
</feature>
<dbReference type="Proteomes" id="UP001314170">
    <property type="component" value="Unassembled WGS sequence"/>
</dbReference>
<evidence type="ECO:0000313" key="2">
    <source>
        <dbReference type="EMBL" id="CAK7346600.1"/>
    </source>
</evidence>
<dbReference type="AlphaFoldDB" id="A0AAV1S5J7"/>
<dbReference type="PANTHER" id="PTHR38936">
    <property type="entry name" value="TITIN-LIKE ISOFORM X2"/>
    <property type="match status" value="1"/>
</dbReference>
<dbReference type="EMBL" id="CAWUPB010001173">
    <property type="protein sequence ID" value="CAK7346600.1"/>
    <property type="molecule type" value="Genomic_DNA"/>
</dbReference>
<gene>
    <name evidence="2" type="ORF">DCAF_LOCUS19277</name>
</gene>
<reference evidence="2 3" key="1">
    <citation type="submission" date="2024-01" db="EMBL/GenBank/DDBJ databases">
        <authorList>
            <person name="Waweru B."/>
        </authorList>
    </citation>
    <scope>NUCLEOTIDE SEQUENCE [LARGE SCALE GENOMIC DNA]</scope>
</reference>
<comment type="caution">
    <text evidence="2">The sequence shown here is derived from an EMBL/GenBank/DDBJ whole genome shotgun (WGS) entry which is preliminary data.</text>
</comment>
<evidence type="ECO:0000313" key="3">
    <source>
        <dbReference type="Proteomes" id="UP001314170"/>
    </source>
</evidence>
<accession>A0AAV1S5J7</accession>
<feature type="region of interest" description="Disordered" evidence="1">
    <location>
        <begin position="78"/>
        <end position="142"/>
    </location>
</feature>
<protein>
    <submittedName>
        <fullName evidence="2">Uncharacterized protein</fullName>
    </submittedName>
</protein>
<feature type="region of interest" description="Disordered" evidence="1">
    <location>
        <begin position="284"/>
        <end position="304"/>
    </location>
</feature>